<gene>
    <name evidence="6" type="ORF">JN11_02169</name>
</gene>
<dbReference type="Gene3D" id="3.20.20.80">
    <property type="entry name" value="Glycosidases"/>
    <property type="match status" value="1"/>
</dbReference>
<dbReference type="Proteomes" id="UP000317010">
    <property type="component" value="Unassembled WGS sequence"/>
</dbReference>
<dbReference type="Pfam" id="PF00128">
    <property type="entry name" value="Alpha-amylase"/>
    <property type="match status" value="1"/>
</dbReference>
<evidence type="ECO:0000256" key="2">
    <source>
        <dbReference type="ARBA" id="ARBA00022801"/>
    </source>
</evidence>
<evidence type="ECO:0000256" key="3">
    <source>
        <dbReference type="ARBA" id="ARBA00023295"/>
    </source>
</evidence>
<accession>A0A562U542</accession>
<feature type="chain" id="PRO_5022136582" evidence="4">
    <location>
        <begin position="32"/>
        <end position="584"/>
    </location>
</feature>
<keyword evidence="4" id="KW-0732">Signal</keyword>
<dbReference type="SUPFAM" id="SSF51445">
    <property type="entry name" value="(Trans)glycosidases"/>
    <property type="match status" value="1"/>
</dbReference>
<evidence type="ECO:0000256" key="4">
    <source>
        <dbReference type="SAM" id="SignalP"/>
    </source>
</evidence>
<dbReference type="EMBL" id="VLLI01000005">
    <property type="protein sequence ID" value="TWJ00908.1"/>
    <property type="molecule type" value="Genomic_DNA"/>
</dbReference>
<keyword evidence="3" id="KW-0326">Glycosidase</keyword>
<dbReference type="Pfam" id="PF16657">
    <property type="entry name" value="Malt_amylase_C"/>
    <property type="match status" value="1"/>
</dbReference>
<reference evidence="6 7" key="1">
    <citation type="submission" date="2019-07" db="EMBL/GenBank/DDBJ databases">
        <title>Genomic Encyclopedia of Archaeal and Bacterial Type Strains, Phase II (KMG-II): from individual species to whole genera.</title>
        <authorList>
            <person name="Goeker M."/>
        </authorList>
    </citation>
    <scope>NUCLEOTIDE SEQUENCE [LARGE SCALE GENOMIC DNA]</scope>
    <source>
        <strain evidence="6 7">ATCC BAA-1854</strain>
    </source>
</reference>
<dbReference type="FunFam" id="2.60.40.1180:FF:000007">
    <property type="entry name" value="Sucrose isomerase"/>
    <property type="match status" value="1"/>
</dbReference>
<comment type="similarity">
    <text evidence="1">Belongs to the glycosyl hydrolase 13 family.</text>
</comment>
<dbReference type="PANTHER" id="PTHR10357:SF184">
    <property type="entry name" value="OLIGO-1,6-GLUCOSIDASE 1"/>
    <property type="match status" value="1"/>
</dbReference>
<dbReference type="SUPFAM" id="SSF51011">
    <property type="entry name" value="Glycosyl hydrolase domain"/>
    <property type="match status" value="1"/>
</dbReference>
<evidence type="ECO:0000256" key="1">
    <source>
        <dbReference type="ARBA" id="ARBA00008061"/>
    </source>
</evidence>
<dbReference type="Gene3D" id="3.90.400.10">
    <property type="entry name" value="Oligo-1,6-glucosidase, Domain 2"/>
    <property type="match status" value="1"/>
</dbReference>
<organism evidence="6 7">
    <name type="scientific">Mucilaginibacter frigoritolerans</name>
    <dbReference type="NCBI Taxonomy" id="652788"/>
    <lineage>
        <taxon>Bacteria</taxon>
        <taxon>Pseudomonadati</taxon>
        <taxon>Bacteroidota</taxon>
        <taxon>Sphingobacteriia</taxon>
        <taxon>Sphingobacteriales</taxon>
        <taxon>Sphingobacteriaceae</taxon>
        <taxon>Mucilaginibacter</taxon>
    </lineage>
</organism>
<keyword evidence="7" id="KW-1185">Reference proteome</keyword>
<feature type="domain" description="Glycosyl hydrolase family 13 catalytic" evidence="5">
    <location>
        <begin position="51"/>
        <end position="449"/>
    </location>
</feature>
<evidence type="ECO:0000259" key="5">
    <source>
        <dbReference type="SMART" id="SM00642"/>
    </source>
</evidence>
<protein>
    <submittedName>
        <fullName evidence="6">Oligo-1,6-glucosidase</fullName>
    </submittedName>
</protein>
<dbReference type="InterPro" id="IPR017853">
    <property type="entry name" value="GH"/>
</dbReference>
<dbReference type="InterPro" id="IPR032091">
    <property type="entry name" value="Malt_amylase-like_C"/>
</dbReference>
<dbReference type="FunFam" id="3.20.20.80:FF:000064">
    <property type="entry name" value="Oligo-1,6-glucosidase"/>
    <property type="match status" value="2"/>
</dbReference>
<dbReference type="PANTHER" id="PTHR10357">
    <property type="entry name" value="ALPHA-AMYLASE FAMILY MEMBER"/>
    <property type="match status" value="1"/>
</dbReference>
<comment type="caution">
    <text evidence="6">The sequence shown here is derived from an EMBL/GenBank/DDBJ whole genome shotgun (WGS) entry which is preliminary data.</text>
</comment>
<dbReference type="OrthoDB" id="9806009at2"/>
<keyword evidence="2" id="KW-0378">Hydrolase</keyword>
<dbReference type="InterPro" id="IPR013780">
    <property type="entry name" value="Glyco_hydro_b"/>
</dbReference>
<proteinExistence type="inferred from homology"/>
<dbReference type="GO" id="GO:0009313">
    <property type="term" value="P:oligosaccharide catabolic process"/>
    <property type="evidence" value="ECO:0007669"/>
    <property type="project" value="TreeGrafter"/>
</dbReference>
<evidence type="ECO:0000313" key="6">
    <source>
        <dbReference type="EMBL" id="TWJ00908.1"/>
    </source>
</evidence>
<dbReference type="Gene3D" id="2.60.40.1180">
    <property type="entry name" value="Golgi alpha-mannosidase II"/>
    <property type="match status" value="1"/>
</dbReference>
<dbReference type="RefSeq" id="WP_144912389.1">
    <property type="nucleotide sequence ID" value="NZ_VLLI01000005.1"/>
</dbReference>
<feature type="signal peptide" evidence="4">
    <location>
        <begin position="1"/>
        <end position="31"/>
    </location>
</feature>
<evidence type="ECO:0000313" key="7">
    <source>
        <dbReference type="Proteomes" id="UP000317010"/>
    </source>
</evidence>
<name>A0A562U542_9SPHI</name>
<dbReference type="InterPro" id="IPR006047">
    <property type="entry name" value="GH13_cat_dom"/>
</dbReference>
<dbReference type="AlphaFoldDB" id="A0A562U542"/>
<dbReference type="SMART" id="SM00642">
    <property type="entry name" value="Aamy"/>
    <property type="match status" value="1"/>
</dbReference>
<sequence>MNSYIPSSPAFNLKKIVVACIIILCSGNVFGQTDTTHKIDRKWWKEAVVYQIYPRSFKDNNGDGIGDLKGIISKLDYIKSLGVDVVWLNPIYSSPNDDNGYDVSDYRNIMSDFGTIEDFNVMLKGLHYRGIKLVMDLVVNHSSDEHEWFKQSRSSRTNPYREYYHWLNAENGKPPYRYSLFDINHDAWRYDSLTNAYYLHYFSRKQPDLNWENPKVRQEVFNIMKFWADKGIDGFRMDAFQYAAKDTTFPAFPKGFEKNFNQYYGMVTGLHGYLQQINKEVLSKYNVMSVAEGAGNTYEDAHNMVDADRHELNMAYAFDGVSIAKSSGYNLLEFKRVFSKWDSVFADKGWLSIFLANHDQARLVSRYGNDSPEFREVSSKMLSTFLMTMRGTPYYYNGDELGMSNPGFTKIEDYRDVSLLNEYHHQLNIGGSIPDFLKEAKFSSRDNSRTPFQWDSSVNAGFTTGTPWIKVNDNYKTINVAAEEKDKNSCLNYFRKLTKLRKENLVLVYGKYTLLDKDNPKVYAYTRELDGKKLLIVLNFTSTVAEVKTGYDLSTAKLVLSNYEGSISDKSKLLPYQAVVYQIQ</sequence>
<dbReference type="CDD" id="cd11333">
    <property type="entry name" value="AmyAc_SI_OligoGlu_DGase"/>
    <property type="match status" value="1"/>
</dbReference>
<dbReference type="GO" id="GO:0004556">
    <property type="term" value="F:alpha-amylase activity"/>
    <property type="evidence" value="ECO:0007669"/>
    <property type="project" value="TreeGrafter"/>
</dbReference>
<dbReference type="InterPro" id="IPR045857">
    <property type="entry name" value="O16G_dom_2"/>
</dbReference>